<feature type="compositionally biased region" description="Low complexity" evidence="1">
    <location>
        <begin position="1"/>
        <end position="19"/>
    </location>
</feature>
<dbReference type="Proteomes" id="UP001175000">
    <property type="component" value="Unassembled WGS sequence"/>
</dbReference>
<accession>A0AA39WIQ7</accession>
<evidence type="ECO:0000256" key="1">
    <source>
        <dbReference type="SAM" id="MobiDB-lite"/>
    </source>
</evidence>
<gene>
    <name evidence="2" type="ORF">B0T14DRAFT_567773</name>
</gene>
<dbReference type="AlphaFoldDB" id="A0AA39WIQ7"/>
<comment type="caution">
    <text evidence="2">The sequence shown here is derived from an EMBL/GenBank/DDBJ whole genome shotgun (WGS) entry which is preliminary data.</text>
</comment>
<sequence length="108" mass="12432">MTASVADSSSAELSSTLTDDTQREHNGLPRMDEADMPELRGSRSLRAKEVIYNQEVDKNFLHLRVSQMLEFAESCHTPSSRIQDMSRQEYCWHMARVYMAIFGLSHTY</sequence>
<keyword evidence="3" id="KW-1185">Reference proteome</keyword>
<reference evidence="2" key="1">
    <citation type="submission" date="2023-06" db="EMBL/GenBank/DDBJ databases">
        <title>Genome-scale phylogeny and comparative genomics of the fungal order Sordariales.</title>
        <authorList>
            <consortium name="Lawrence Berkeley National Laboratory"/>
            <person name="Hensen N."/>
            <person name="Bonometti L."/>
            <person name="Westerberg I."/>
            <person name="Brannstrom I.O."/>
            <person name="Guillou S."/>
            <person name="Cros-Aarteil S."/>
            <person name="Calhoun S."/>
            <person name="Haridas S."/>
            <person name="Kuo A."/>
            <person name="Mondo S."/>
            <person name="Pangilinan J."/>
            <person name="Riley R."/>
            <person name="Labutti K."/>
            <person name="Andreopoulos B."/>
            <person name="Lipzen A."/>
            <person name="Chen C."/>
            <person name="Yanf M."/>
            <person name="Daum C."/>
            <person name="Ng V."/>
            <person name="Clum A."/>
            <person name="Steindorff A."/>
            <person name="Ohm R."/>
            <person name="Martin F."/>
            <person name="Silar P."/>
            <person name="Natvig D."/>
            <person name="Lalanne C."/>
            <person name="Gautier V."/>
            <person name="Ament-Velasquez S.L."/>
            <person name="Kruys A."/>
            <person name="Hutchinson M.I."/>
            <person name="Powell A.J."/>
            <person name="Barry K."/>
            <person name="Miller A.N."/>
            <person name="Grigoriev I.V."/>
            <person name="Debuchy R."/>
            <person name="Gladieux P."/>
            <person name="Thoren M.H."/>
            <person name="Johannesson H."/>
        </authorList>
    </citation>
    <scope>NUCLEOTIDE SEQUENCE</scope>
    <source>
        <strain evidence="2">CBS 606.72</strain>
    </source>
</reference>
<name>A0AA39WIQ7_9PEZI</name>
<proteinExistence type="predicted"/>
<protein>
    <submittedName>
        <fullName evidence="2">Uncharacterized protein</fullName>
    </submittedName>
</protein>
<evidence type="ECO:0000313" key="3">
    <source>
        <dbReference type="Proteomes" id="UP001175000"/>
    </source>
</evidence>
<dbReference type="EMBL" id="JAULSU010000005">
    <property type="protein sequence ID" value="KAK0616149.1"/>
    <property type="molecule type" value="Genomic_DNA"/>
</dbReference>
<feature type="region of interest" description="Disordered" evidence="1">
    <location>
        <begin position="1"/>
        <end position="40"/>
    </location>
</feature>
<evidence type="ECO:0000313" key="2">
    <source>
        <dbReference type="EMBL" id="KAK0616149.1"/>
    </source>
</evidence>
<organism evidence="2 3">
    <name type="scientific">Immersiella caudata</name>
    <dbReference type="NCBI Taxonomy" id="314043"/>
    <lineage>
        <taxon>Eukaryota</taxon>
        <taxon>Fungi</taxon>
        <taxon>Dikarya</taxon>
        <taxon>Ascomycota</taxon>
        <taxon>Pezizomycotina</taxon>
        <taxon>Sordariomycetes</taxon>
        <taxon>Sordariomycetidae</taxon>
        <taxon>Sordariales</taxon>
        <taxon>Lasiosphaeriaceae</taxon>
        <taxon>Immersiella</taxon>
    </lineage>
</organism>
<feature type="compositionally biased region" description="Basic and acidic residues" evidence="1">
    <location>
        <begin position="20"/>
        <end position="40"/>
    </location>
</feature>